<feature type="domain" description="Oxidoreductase molybdopterin-binding" evidence="2">
    <location>
        <begin position="73"/>
        <end position="142"/>
    </location>
</feature>
<keyword evidence="1" id="KW-0732">Signal</keyword>
<proteinExistence type="predicted"/>
<name>A0A4D7DS97_9HYPH</name>
<dbReference type="EMBL" id="CP039691">
    <property type="protein sequence ID" value="QCI98264.1"/>
    <property type="molecule type" value="Genomic_DNA"/>
</dbReference>
<dbReference type="SUPFAM" id="SSF56524">
    <property type="entry name" value="Oxidoreductase molybdopterin-binding domain"/>
    <property type="match status" value="1"/>
</dbReference>
<gene>
    <name evidence="3" type="ORF">CFBP5473_10295</name>
    <name evidence="5" type="ORF">CFBP5477_010885</name>
    <name evidence="4" type="ORF">J5285_09435</name>
</gene>
<evidence type="ECO:0000313" key="3">
    <source>
        <dbReference type="EMBL" id="QCI98264.1"/>
    </source>
</evidence>
<dbReference type="Gene3D" id="3.90.420.10">
    <property type="entry name" value="Oxidoreductase, molybdopterin-binding domain"/>
    <property type="match status" value="1"/>
</dbReference>
<dbReference type="InterPro" id="IPR036374">
    <property type="entry name" value="OxRdtase_Mopterin-bd_sf"/>
</dbReference>
<dbReference type="EMBL" id="CP124733">
    <property type="protein sequence ID" value="WHA40335.1"/>
    <property type="molecule type" value="Genomic_DNA"/>
</dbReference>
<feature type="signal peptide" evidence="1">
    <location>
        <begin position="1"/>
        <end position="22"/>
    </location>
</feature>
<dbReference type="Proteomes" id="UP000298545">
    <property type="component" value="Chromosome circular"/>
</dbReference>
<reference evidence="3 6" key="1">
    <citation type="submission" date="2019-04" db="EMBL/GenBank/DDBJ databases">
        <title>Complete genome sequence of Agrobacterium larrymoorei CFBP5473.</title>
        <authorList>
            <person name="Haryono M."/>
            <person name="Chou L."/>
            <person name="Lin Y.-C."/>
            <person name="Lai E.-M."/>
            <person name="Kuo C.-H."/>
        </authorList>
    </citation>
    <scope>NUCLEOTIDE SEQUENCE [LARGE SCALE GENOMIC DNA]</scope>
    <source>
        <strain evidence="3 6">CFBP5473</strain>
    </source>
</reference>
<evidence type="ECO:0000313" key="6">
    <source>
        <dbReference type="Proteomes" id="UP000298545"/>
    </source>
</evidence>
<feature type="chain" id="PRO_5044606333" evidence="1">
    <location>
        <begin position="23"/>
        <end position="168"/>
    </location>
</feature>
<dbReference type="InterPro" id="IPR000572">
    <property type="entry name" value="OxRdtase_Mopterin-bd_dom"/>
</dbReference>
<accession>A0A4D7DS97</accession>
<evidence type="ECO:0000259" key="2">
    <source>
        <dbReference type="Pfam" id="PF00174"/>
    </source>
</evidence>
<reference evidence="4 7" key="2">
    <citation type="submission" date="2021-03" db="EMBL/GenBank/DDBJ databases">
        <title>Rapid diversification of plasmids in a genus of pathogenic and nitrogen fixing bacteria.</title>
        <authorList>
            <person name="Weisberg A.J."/>
            <person name="Miller M."/>
            <person name="Ream W."/>
            <person name="Grunwald N.J."/>
            <person name="Chang J.H."/>
        </authorList>
    </citation>
    <scope>NUCLEOTIDE SEQUENCE [LARGE SCALE GENOMIC DNA]</scope>
    <source>
        <strain evidence="4 7">AF3.44</strain>
    </source>
</reference>
<dbReference type="EMBL" id="CP072167">
    <property type="protein sequence ID" value="QYA06284.1"/>
    <property type="molecule type" value="Genomic_DNA"/>
</dbReference>
<keyword evidence="7" id="KW-1185">Reference proteome</keyword>
<dbReference type="RefSeq" id="WP_027675407.1">
    <property type="nucleotide sequence ID" value="NZ_CP039691.1"/>
</dbReference>
<organism evidence="3 6">
    <name type="scientific">Agrobacterium larrymoorei</name>
    <dbReference type="NCBI Taxonomy" id="160699"/>
    <lineage>
        <taxon>Bacteria</taxon>
        <taxon>Pseudomonadati</taxon>
        <taxon>Pseudomonadota</taxon>
        <taxon>Alphaproteobacteria</taxon>
        <taxon>Hyphomicrobiales</taxon>
        <taxon>Rhizobiaceae</taxon>
        <taxon>Rhizobium/Agrobacterium group</taxon>
        <taxon>Agrobacterium</taxon>
    </lineage>
</organism>
<dbReference type="Proteomes" id="UP000826513">
    <property type="component" value="Chromosome 1"/>
</dbReference>
<evidence type="ECO:0000313" key="7">
    <source>
        <dbReference type="Proteomes" id="UP000826513"/>
    </source>
</evidence>
<dbReference type="KEGG" id="alf:CFBP5473_10295"/>
<protein>
    <submittedName>
        <fullName evidence="3">Oxidoreductase</fullName>
    </submittedName>
</protein>
<dbReference type="Proteomes" id="UP000298664">
    <property type="component" value="Chromosome Circular"/>
</dbReference>
<sequence>MRILRFSLIALLSVLWLGSAQAGTFAKPVDKPILTITGNIANTNVDKTAQFDRKMLEDMGLVAIETKTPWYDRSVRFEGVPMAKLLDFVGAKGTTVTAVALNDYVSTIPMEDFSKFNVILAMKRDGSYMPVRDKGPLFIIYPYDSKPELQAQTYYMRSAWQVAKLNVE</sequence>
<dbReference type="Pfam" id="PF00174">
    <property type="entry name" value="Oxidored_molyb"/>
    <property type="match status" value="1"/>
</dbReference>
<evidence type="ECO:0000313" key="4">
    <source>
        <dbReference type="EMBL" id="QYA06284.1"/>
    </source>
</evidence>
<dbReference type="AlphaFoldDB" id="A0A4D7DS97"/>
<reference evidence="5" key="3">
    <citation type="submission" date="2023-05" db="EMBL/GenBank/DDBJ databases">
        <title>Complete genome sequence of Agrobacterium larrymoorei CFBP5477.</title>
        <authorList>
            <person name="Yen H.-C."/>
            <person name="Chou L."/>
            <person name="Lin Y.-C."/>
            <person name="Lai E.-M."/>
            <person name="Kuo C.-H."/>
        </authorList>
    </citation>
    <scope>NUCLEOTIDE SEQUENCE</scope>
    <source>
        <strain evidence="5">CFBP5477</strain>
    </source>
</reference>
<evidence type="ECO:0000256" key="1">
    <source>
        <dbReference type="SAM" id="SignalP"/>
    </source>
</evidence>
<dbReference type="OrthoDB" id="9798763at2"/>
<dbReference type="STRING" id="1367849.GCA_000518585_02654"/>
<evidence type="ECO:0000313" key="5">
    <source>
        <dbReference type="EMBL" id="WHA40335.1"/>
    </source>
</evidence>